<dbReference type="PANTHER" id="PTHR10943">
    <property type="entry name" value="26S PROTEASOME NON-ATPASE REGULATORY SUBUNIT"/>
    <property type="match status" value="1"/>
</dbReference>
<dbReference type="SMART" id="SM00567">
    <property type="entry name" value="EZ_HEAT"/>
    <property type="match status" value="2"/>
</dbReference>
<evidence type="ECO:0000256" key="4">
    <source>
        <dbReference type="PIRNR" id="PIRNR015947"/>
    </source>
</evidence>
<accession>A0A5J4Z8L1</accession>
<evidence type="ECO:0000259" key="6">
    <source>
        <dbReference type="Pfam" id="PF18004"/>
    </source>
</evidence>
<gene>
    <name evidence="8" type="ORF">FVE85_7073</name>
</gene>
<organism evidence="8 9">
    <name type="scientific">Porphyridium purpureum</name>
    <name type="common">Red alga</name>
    <name type="synonym">Porphyridium cruentum</name>
    <dbReference type="NCBI Taxonomy" id="35688"/>
    <lineage>
        <taxon>Eukaryota</taxon>
        <taxon>Rhodophyta</taxon>
        <taxon>Bangiophyceae</taxon>
        <taxon>Porphyridiales</taxon>
        <taxon>Porphyridiaceae</taxon>
        <taxon>Porphyridium</taxon>
    </lineage>
</organism>
<feature type="region of interest" description="Disordered" evidence="5">
    <location>
        <begin position="1229"/>
        <end position="1289"/>
    </location>
</feature>
<feature type="compositionally biased region" description="Polar residues" evidence="5">
    <location>
        <begin position="171"/>
        <end position="180"/>
    </location>
</feature>
<dbReference type="Proteomes" id="UP000324585">
    <property type="component" value="Unassembled WGS sequence"/>
</dbReference>
<feature type="compositionally biased region" description="Basic and acidic residues" evidence="5">
    <location>
        <begin position="185"/>
        <end position="198"/>
    </location>
</feature>
<dbReference type="GO" id="GO:0008540">
    <property type="term" value="C:proteasome regulatory particle, base subcomplex"/>
    <property type="evidence" value="ECO:0007669"/>
    <property type="project" value="TreeGrafter"/>
</dbReference>
<dbReference type="OMA" id="IMFGRQE"/>
<dbReference type="FunFam" id="1.25.10.10:FF:000017">
    <property type="entry name" value="26S proteasome non-ATPase regulatory subunit 1"/>
    <property type="match status" value="1"/>
</dbReference>
<dbReference type="InterPro" id="IPR004155">
    <property type="entry name" value="PBS_lyase_HEAT"/>
</dbReference>
<keyword evidence="3 4" id="KW-0647">Proteasome</keyword>
<feature type="compositionally biased region" description="Pro residues" evidence="5">
    <location>
        <begin position="1248"/>
        <end position="1257"/>
    </location>
</feature>
<feature type="region of interest" description="Disordered" evidence="5">
    <location>
        <begin position="514"/>
        <end position="534"/>
    </location>
</feature>
<dbReference type="InterPro" id="IPR016642">
    <property type="entry name" value="26S_Psome_Rpn2"/>
</dbReference>
<feature type="compositionally biased region" description="Low complexity" evidence="5">
    <location>
        <begin position="59"/>
        <end position="68"/>
    </location>
</feature>
<comment type="similarity">
    <text evidence="1 4">Belongs to the proteasome subunit S1 family.</text>
</comment>
<dbReference type="InterPro" id="IPR040623">
    <property type="entry name" value="RPN2_C"/>
</dbReference>
<evidence type="ECO:0000259" key="7">
    <source>
        <dbReference type="Pfam" id="PF21505"/>
    </source>
</evidence>
<dbReference type="PANTHER" id="PTHR10943:SF2">
    <property type="entry name" value="26S PROTEASOME NON-ATPASE REGULATORY SUBUNIT 1"/>
    <property type="match status" value="1"/>
</dbReference>
<reference evidence="9" key="1">
    <citation type="journal article" date="2019" name="Nat. Commun.">
        <title>Expansion of phycobilisome linker gene families in mesophilic red algae.</title>
        <authorList>
            <person name="Lee J."/>
            <person name="Kim D."/>
            <person name="Bhattacharya D."/>
            <person name="Yoon H.S."/>
        </authorList>
    </citation>
    <scope>NUCLEOTIDE SEQUENCE [LARGE SCALE GENOMIC DNA]</scope>
    <source>
        <strain evidence="9">CCMP 1328</strain>
    </source>
</reference>
<dbReference type="InterPro" id="IPR016024">
    <property type="entry name" value="ARM-type_fold"/>
</dbReference>
<dbReference type="PIRSF" id="PIRSF015947">
    <property type="entry name" value="26S_Psome_Rpn2"/>
    <property type="match status" value="1"/>
</dbReference>
<protein>
    <submittedName>
        <fullName evidence="8">26S proteasome non-ATPase regulatory subunit 1-like A</fullName>
    </submittedName>
</protein>
<feature type="domain" description="26S proteasome non-ATPase regulatory subunit 1/RPN2 N-terminal" evidence="7">
    <location>
        <begin position="216"/>
        <end position="498"/>
    </location>
</feature>
<comment type="caution">
    <text evidence="8">The sequence shown here is derived from an EMBL/GenBank/DDBJ whole genome shotgun (WGS) entry which is preliminary data.</text>
</comment>
<dbReference type="Pfam" id="PF13646">
    <property type="entry name" value="HEAT_2"/>
    <property type="match status" value="1"/>
</dbReference>
<feature type="region of interest" description="Disordered" evidence="5">
    <location>
        <begin position="50"/>
        <end position="207"/>
    </location>
</feature>
<dbReference type="InterPro" id="IPR048570">
    <property type="entry name" value="PSMD1_RPN2_N"/>
</dbReference>
<dbReference type="OrthoDB" id="261572at2759"/>
<dbReference type="GO" id="GO:0043161">
    <property type="term" value="P:proteasome-mediated ubiquitin-dependent protein catabolic process"/>
    <property type="evidence" value="ECO:0007669"/>
    <property type="project" value="TreeGrafter"/>
</dbReference>
<evidence type="ECO:0000256" key="1">
    <source>
        <dbReference type="ARBA" id="ARBA00006308"/>
    </source>
</evidence>
<dbReference type="GO" id="GO:0034515">
    <property type="term" value="C:proteasome storage granule"/>
    <property type="evidence" value="ECO:0007669"/>
    <property type="project" value="TreeGrafter"/>
</dbReference>
<dbReference type="Pfam" id="PF18004">
    <property type="entry name" value="RPN2_C"/>
    <property type="match status" value="1"/>
</dbReference>
<feature type="region of interest" description="Disordered" evidence="5">
    <location>
        <begin position="1131"/>
        <end position="1157"/>
    </location>
</feature>
<dbReference type="GO" id="GO:0005634">
    <property type="term" value="C:nucleus"/>
    <property type="evidence" value="ECO:0007669"/>
    <property type="project" value="TreeGrafter"/>
</dbReference>
<name>A0A5J4Z8L1_PORPP</name>
<dbReference type="InterPro" id="IPR011989">
    <property type="entry name" value="ARM-like"/>
</dbReference>
<evidence type="ECO:0000256" key="3">
    <source>
        <dbReference type="ARBA" id="ARBA00022942"/>
    </source>
</evidence>
<evidence type="ECO:0000256" key="5">
    <source>
        <dbReference type="SAM" id="MobiDB-lite"/>
    </source>
</evidence>
<proteinExistence type="inferred from homology"/>
<dbReference type="EMBL" id="VRMN01000001">
    <property type="protein sequence ID" value="KAA8499488.1"/>
    <property type="molecule type" value="Genomic_DNA"/>
</dbReference>
<feature type="region of interest" description="Disordered" evidence="5">
    <location>
        <begin position="1174"/>
        <end position="1193"/>
    </location>
</feature>
<keyword evidence="9" id="KW-1185">Reference proteome</keyword>
<feature type="compositionally biased region" description="Basic and acidic residues" evidence="5">
    <location>
        <begin position="95"/>
        <end position="111"/>
    </location>
</feature>
<dbReference type="SUPFAM" id="SSF48371">
    <property type="entry name" value="ARM repeat"/>
    <property type="match status" value="1"/>
</dbReference>
<evidence type="ECO:0000313" key="9">
    <source>
        <dbReference type="Proteomes" id="UP000324585"/>
    </source>
</evidence>
<evidence type="ECO:0000256" key="2">
    <source>
        <dbReference type="ARBA" id="ARBA00022737"/>
    </source>
</evidence>
<dbReference type="Gene3D" id="1.25.10.10">
    <property type="entry name" value="Leucine-rich Repeat Variant"/>
    <property type="match status" value="1"/>
</dbReference>
<sequence>MRGEERSKRWRREGKNTRRERGESAVCFGLLLVREGSKAICVIGIIPRGTRSQKRGRESSSSPAAPAAKANKRTRKGSDSAEEPNTAAGPRAARRGSDPDPDLSDRTEDTNKATAAATTASDVSPAADRKSTRSTRKREREEHDDEAQSSRSTPVAKRAGKSAGSKRIPQGTKSPSPQASRQRRKVAEDQTHTSESHKNPKPASDMASAAVMMPNSAASALFLLDEPEAALQVHALQKLNIMADSFWHEISPSVVKLQALSEDQSFEGAQLAALVAAKVLFHLGDLDEALEYALMAGSLFDVKANTVFALTLRARCIDEYITLQVRRAEESAKASEPGPSLSSGGVAPSSSLEQVVEKILDDCVVRGEVREALGVAIEARRLDRVEYTILQGCKSVKARMAGLQYCFECVQTLVASRSYRASVLRLVAELHRREQKPDEMAIARCLTFVGDAPGVAGCLRRLLDHATHEACSASELTALQIAFEMYENDIPSFCRAVADLMPIPAAPAVAEVAMKEDGEEDEEESRMDQGEDAPLLAPKTEEAPAESRGSSSALAPVITNEMRLYAKIRCILFGIAPAALWLEFLCSENKADMYVVKLTKASVDSRSSVCHTALIFANALMHAGTTVDTFLRENLDWLARATSWAKFSATACLGVIHARHSSAAMNILSPYLSSNPNASSSAYAEGGALFALGLISATGGGNAPEDDRALTYQVLSGPEYQLTPANDTQAPPTQYLLEALRNASSNEIIQHGACLGLGLVCMSSWQGEGEESEVYEELKSVLYTDSAVAGEATGVAMGLVAMGSGSARVVEEMLAYLRETEHEKIKRGLAMGVALVCCGCESDVDDLITRGMLRDADAVVRYAAMYSLGLAHAGTAHNAAIRALLHAAVSDVSDDVRRAAVVNLGFVLLRHPHQVPKTIALLAESCHAHVRYGAAMALGISCAGTGLPAAVDILERLVTDASDFVRQGALMALAMVLMQQAEAKNPKVADARKLFQKLASDKHEDVMSKFGAILATGLIDAGGRNVALSLVSRSGHLRKSALVGMALFSQLWFWFPYVHFLSLSLKPSCLMALTSELKIPKMDVKCNAPASLFAYPRIGPPEKPKEEKKVAAAVLSTTIKTKARLARKHHAAATTSMEIDATAAPGSKSKEKDASATGADVLEGQLASVEIAGGAAEPEPAKETEPSSYVFVNPSRVTADQERYISWMSDGRFQPVRANLTSGFVMLRDTTPGAPPAACKEMKTWPRAPAPPPPAQPPQTSESSPQPPEAATGTSMQPPPALAAEDDDE</sequence>
<feature type="compositionally biased region" description="Low complexity" evidence="5">
    <location>
        <begin position="1258"/>
        <end position="1272"/>
    </location>
</feature>
<evidence type="ECO:0000313" key="8">
    <source>
        <dbReference type="EMBL" id="KAA8499488.1"/>
    </source>
</evidence>
<feature type="region of interest" description="Disordered" evidence="5">
    <location>
        <begin position="1"/>
        <end position="22"/>
    </location>
</feature>
<feature type="domain" description="26S proteasome regulatory subunit RPN2 C-terminal" evidence="6">
    <location>
        <begin position="1069"/>
        <end position="1235"/>
    </location>
</feature>
<keyword evidence="2" id="KW-0677">Repeat</keyword>
<dbReference type="Pfam" id="PF21505">
    <property type="entry name" value="RPN2_N"/>
    <property type="match status" value="1"/>
</dbReference>